<comment type="caution">
    <text evidence="25">The sequence shown here is derived from an EMBL/GenBank/DDBJ whole genome shotgun (WGS) entry which is preliminary data.</text>
</comment>
<evidence type="ECO:0000256" key="18">
    <source>
        <dbReference type="ARBA" id="ARBA00023180"/>
    </source>
</evidence>
<proteinExistence type="inferred from homology"/>
<keyword evidence="15 22" id="KW-1133">Transmembrane helix</keyword>
<dbReference type="PROSITE" id="PS00108">
    <property type="entry name" value="PROTEIN_KINASE_ST"/>
    <property type="match status" value="1"/>
</dbReference>
<keyword evidence="4" id="KW-1003">Cell membrane</keyword>
<evidence type="ECO:0000256" key="20">
    <source>
        <dbReference type="ARBA" id="ARBA00048679"/>
    </source>
</evidence>
<dbReference type="InterPro" id="IPR003591">
    <property type="entry name" value="Leu-rich_rpt_typical-subtyp"/>
</dbReference>
<keyword evidence="8" id="KW-0808">Transferase</keyword>
<evidence type="ECO:0000313" key="26">
    <source>
        <dbReference type="Proteomes" id="UP001187192"/>
    </source>
</evidence>
<keyword evidence="10 23" id="KW-0732">Signal</keyword>
<dbReference type="Proteomes" id="UP001187192">
    <property type="component" value="Unassembled WGS sequence"/>
</dbReference>
<evidence type="ECO:0000256" key="1">
    <source>
        <dbReference type="ARBA" id="ARBA00004251"/>
    </source>
</evidence>
<evidence type="ECO:0000256" key="22">
    <source>
        <dbReference type="SAM" id="Phobius"/>
    </source>
</evidence>
<dbReference type="PROSITE" id="PS50011">
    <property type="entry name" value="PROTEIN_KINASE_DOM"/>
    <property type="match status" value="1"/>
</dbReference>
<evidence type="ECO:0000256" key="21">
    <source>
        <dbReference type="PROSITE-ProRule" id="PRU10141"/>
    </source>
</evidence>
<dbReference type="Gene3D" id="3.30.200.20">
    <property type="entry name" value="Phosphorylase Kinase, domain 1"/>
    <property type="match status" value="1"/>
</dbReference>
<dbReference type="InterPro" id="IPR050647">
    <property type="entry name" value="Plant_LRR-RLKs"/>
</dbReference>
<dbReference type="InterPro" id="IPR017441">
    <property type="entry name" value="Protein_kinase_ATP_BS"/>
</dbReference>
<dbReference type="PROSITE" id="PS00107">
    <property type="entry name" value="PROTEIN_KINASE_ATP"/>
    <property type="match status" value="1"/>
</dbReference>
<keyword evidence="16 22" id="KW-0472">Membrane</keyword>
<dbReference type="InterPro" id="IPR001611">
    <property type="entry name" value="Leu-rich_rpt"/>
</dbReference>
<dbReference type="FunFam" id="3.80.10.10:FF:000215">
    <property type="entry name" value="Receptor-like protein kinase HSL1"/>
    <property type="match status" value="1"/>
</dbReference>
<evidence type="ECO:0000256" key="12">
    <source>
        <dbReference type="ARBA" id="ARBA00022741"/>
    </source>
</evidence>
<evidence type="ECO:0000256" key="11">
    <source>
        <dbReference type="ARBA" id="ARBA00022737"/>
    </source>
</evidence>
<dbReference type="InterPro" id="IPR011009">
    <property type="entry name" value="Kinase-like_dom_sf"/>
</dbReference>
<dbReference type="GO" id="GO:0005886">
    <property type="term" value="C:plasma membrane"/>
    <property type="evidence" value="ECO:0007669"/>
    <property type="project" value="UniProtKB-SubCell"/>
</dbReference>
<keyword evidence="18" id="KW-0325">Glycoprotein</keyword>
<dbReference type="Gene3D" id="1.10.510.10">
    <property type="entry name" value="Transferase(Phosphotransferase) domain 1"/>
    <property type="match status" value="1"/>
</dbReference>
<feature type="domain" description="Protein kinase" evidence="24">
    <location>
        <begin position="690"/>
        <end position="1003"/>
    </location>
</feature>
<evidence type="ECO:0000256" key="4">
    <source>
        <dbReference type="ARBA" id="ARBA00022475"/>
    </source>
</evidence>
<evidence type="ECO:0000256" key="10">
    <source>
        <dbReference type="ARBA" id="ARBA00022729"/>
    </source>
</evidence>
<evidence type="ECO:0000313" key="25">
    <source>
        <dbReference type="EMBL" id="GMN34162.1"/>
    </source>
</evidence>
<keyword evidence="14 21" id="KW-0067">ATP-binding</keyword>
<dbReference type="Pfam" id="PF00560">
    <property type="entry name" value="LRR_1"/>
    <property type="match status" value="7"/>
</dbReference>
<dbReference type="InterPro" id="IPR008271">
    <property type="entry name" value="Ser/Thr_kinase_AS"/>
</dbReference>
<accession>A0AA87ZGJ7</accession>
<sequence length="1006" mass="110794">MMIQLNTPKLNLLLSIFLSCSCVSLVLGSLAGDSEILIRVKNAQLEDPNENLNDWVQNDDHNPCNWTGITCDLQKLAVVSLNLSGYDIHGRFPSGFCRVRSLRDLNVSNNYINGTLSTEDLSLCSHLRLLDLSSNLLVGELPEFSPEFSELESINLSYNNFSGGFPASFGKFPALKSLTLTYNLLTGPIPSFLGNLSELTQLFLGYNPLNQSRLPPEIGNLTKLEILDISSSGLVGTIPETIGNLISLKNLDFSHNRLNGEIPQRIGELRSIEQIELYDNFLFGKLPESLGNLSTLVNLDLSQNALTGNLPETVAGLGLGSLNLNDNFLEGEIPDSLASNPNLYQFKIFNNSFSGKLPANLGLNSDLEEFDVSTNKFSGQLPKNLCYRKKLGSLITFTNRFSGNFPSSLSECTSLSYIRIEKNEFSGQVPDGIWGLPLLKHLQIENNRFGGSISSSISNAREMTSLQISNNFFSGELPTAICKLTKLVTLELGENQFSGDIPPCITNLKKLQELKMEDNELSGTIPNSVSSWTELVELNFSRNRLNGEIPSELGGLPVLNYLDLSENLLTGEIPPQLANLKLNEFNLSNNKLHGKVPSGFSRDQYVNSLLGNSNLCSPNLKPFPPCSKPKPAALYAVVLLAVCAVLLVASLLWYLRGKSHIFRPKPKNRLGKVTTFQRVVFHEDEVIVPLTEEKLIGSGGSGQVYKVRLKTGQTVAVKKLYGGERRQETNPIFESEVETLGRIRHGNIVKLLFSCSGEEGRILGYEYMENGSLGDVLHGEKGKCAGLLDWPARLTIAVGAAQGLAYLHHDCDPAIVHRDVKSNNILLDEEFRPRVADFGLAKSLHRHVADDVDGNAAAAMSRVAGSYGYIAPEYAYTLKVNEKSDVYSFGVVLLELITGKRPNDSFFGEGKDIVKWITEAALSLPPPQGEERNGSNKGVVGSGLRDLDQLVDKRMNPSTCDYQEIEKVLNVALMCTSKIPLNRPSMRRVVELLRDQKSPRPKMVYY</sequence>
<keyword evidence="26" id="KW-1185">Reference proteome</keyword>
<evidence type="ECO:0000256" key="16">
    <source>
        <dbReference type="ARBA" id="ARBA00023136"/>
    </source>
</evidence>
<dbReference type="SMART" id="SM00220">
    <property type="entry name" value="S_TKc"/>
    <property type="match status" value="1"/>
</dbReference>
<feature type="signal peptide" evidence="23">
    <location>
        <begin position="1"/>
        <end position="28"/>
    </location>
</feature>
<comment type="subcellular location">
    <subcellularLocation>
        <location evidence="1">Cell membrane</location>
        <topology evidence="1">Single-pass type I membrane protein</topology>
    </subcellularLocation>
</comment>
<keyword evidence="12 21" id="KW-0547">Nucleotide-binding</keyword>
<dbReference type="GO" id="GO:0006952">
    <property type="term" value="P:defense response"/>
    <property type="evidence" value="ECO:0007669"/>
    <property type="project" value="UniProtKB-ARBA"/>
</dbReference>
<dbReference type="EMBL" id="BTGU01000004">
    <property type="protein sequence ID" value="GMN34162.1"/>
    <property type="molecule type" value="Genomic_DNA"/>
</dbReference>
<evidence type="ECO:0000256" key="8">
    <source>
        <dbReference type="ARBA" id="ARBA00022679"/>
    </source>
</evidence>
<keyword evidence="9 22" id="KW-0812">Transmembrane</keyword>
<keyword evidence="13" id="KW-0418">Kinase</keyword>
<dbReference type="EC" id="2.7.11.1" evidence="3"/>
<evidence type="ECO:0000256" key="14">
    <source>
        <dbReference type="ARBA" id="ARBA00022840"/>
    </source>
</evidence>
<keyword evidence="7" id="KW-0433">Leucine-rich repeat</keyword>
<dbReference type="GO" id="GO:0009791">
    <property type="term" value="P:post-embryonic development"/>
    <property type="evidence" value="ECO:0007669"/>
    <property type="project" value="UniProtKB-ARBA"/>
</dbReference>
<dbReference type="SUPFAM" id="SSF52047">
    <property type="entry name" value="RNI-like"/>
    <property type="match status" value="2"/>
</dbReference>
<dbReference type="Pfam" id="PF00069">
    <property type="entry name" value="Pkinase"/>
    <property type="match status" value="1"/>
</dbReference>
<keyword evidence="5" id="KW-0723">Serine/threonine-protein kinase</keyword>
<dbReference type="FunFam" id="3.80.10.10:FF:000453">
    <property type="entry name" value="Leucine-rich receptor-like protein kinase family protein"/>
    <property type="match status" value="1"/>
</dbReference>
<keyword evidence="11" id="KW-0677">Repeat</keyword>
<dbReference type="Pfam" id="PF13855">
    <property type="entry name" value="LRR_8"/>
    <property type="match status" value="1"/>
</dbReference>
<name>A0AA87ZGJ7_FICCA</name>
<dbReference type="InterPro" id="IPR013210">
    <property type="entry name" value="LRR_N_plant-typ"/>
</dbReference>
<evidence type="ECO:0000256" key="5">
    <source>
        <dbReference type="ARBA" id="ARBA00022527"/>
    </source>
</evidence>
<gene>
    <name evidence="25" type="ORF">TIFTF001_004539</name>
</gene>
<dbReference type="GO" id="GO:0004674">
    <property type="term" value="F:protein serine/threonine kinase activity"/>
    <property type="evidence" value="ECO:0007669"/>
    <property type="project" value="UniProtKB-KW"/>
</dbReference>
<dbReference type="GO" id="GO:0005524">
    <property type="term" value="F:ATP binding"/>
    <property type="evidence" value="ECO:0007669"/>
    <property type="project" value="UniProtKB-UniRule"/>
</dbReference>
<comment type="similarity">
    <text evidence="2">Belongs to the protein kinase superfamily. Ser/Thr protein kinase family.</text>
</comment>
<dbReference type="Gene3D" id="3.80.10.10">
    <property type="entry name" value="Ribonuclease Inhibitor"/>
    <property type="match status" value="4"/>
</dbReference>
<dbReference type="GO" id="GO:0051707">
    <property type="term" value="P:response to other organism"/>
    <property type="evidence" value="ECO:0007669"/>
    <property type="project" value="UniProtKB-ARBA"/>
</dbReference>
<evidence type="ECO:0000259" key="24">
    <source>
        <dbReference type="PROSITE" id="PS50011"/>
    </source>
</evidence>
<evidence type="ECO:0000256" key="6">
    <source>
        <dbReference type="ARBA" id="ARBA00022553"/>
    </source>
</evidence>
<evidence type="ECO:0000256" key="15">
    <source>
        <dbReference type="ARBA" id="ARBA00022989"/>
    </source>
</evidence>
<dbReference type="PANTHER" id="PTHR48056:SF35">
    <property type="entry name" value="LRR RECEPTOR-LIKE SERINE_THREONINE-PROTEIN KINASE HSL2"/>
    <property type="match status" value="1"/>
</dbReference>
<evidence type="ECO:0000256" key="23">
    <source>
        <dbReference type="SAM" id="SignalP"/>
    </source>
</evidence>
<dbReference type="AlphaFoldDB" id="A0AA87ZGJ7"/>
<comment type="catalytic activity">
    <reaction evidence="20">
        <text>L-seryl-[protein] + ATP = O-phospho-L-seryl-[protein] + ADP + H(+)</text>
        <dbReference type="Rhea" id="RHEA:17989"/>
        <dbReference type="Rhea" id="RHEA-COMP:9863"/>
        <dbReference type="Rhea" id="RHEA-COMP:11604"/>
        <dbReference type="ChEBI" id="CHEBI:15378"/>
        <dbReference type="ChEBI" id="CHEBI:29999"/>
        <dbReference type="ChEBI" id="CHEBI:30616"/>
        <dbReference type="ChEBI" id="CHEBI:83421"/>
        <dbReference type="ChEBI" id="CHEBI:456216"/>
        <dbReference type="EC" id="2.7.11.1"/>
    </reaction>
</comment>
<evidence type="ECO:0000256" key="7">
    <source>
        <dbReference type="ARBA" id="ARBA00022614"/>
    </source>
</evidence>
<protein>
    <recommendedName>
        <fullName evidence="3">non-specific serine/threonine protein kinase</fullName>
        <ecNumber evidence="3">2.7.11.1</ecNumber>
    </recommendedName>
</protein>
<evidence type="ECO:0000256" key="13">
    <source>
        <dbReference type="ARBA" id="ARBA00022777"/>
    </source>
</evidence>
<feature type="binding site" evidence="21">
    <location>
        <position position="719"/>
    </location>
    <ligand>
        <name>ATP</name>
        <dbReference type="ChEBI" id="CHEBI:30616"/>
    </ligand>
</feature>
<dbReference type="InterPro" id="IPR032675">
    <property type="entry name" value="LRR_dom_sf"/>
</dbReference>
<evidence type="ECO:0000256" key="17">
    <source>
        <dbReference type="ARBA" id="ARBA00023170"/>
    </source>
</evidence>
<dbReference type="FunFam" id="1.10.510.10:FF:000358">
    <property type="entry name" value="Putative leucine-rich repeat receptor-like serine/threonine-protein kinase"/>
    <property type="match status" value="1"/>
</dbReference>
<dbReference type="PANTHER" id="PTHR48056">
    <property type="entry name" value="LRR RECEPTOR-LIKE SERINE/THREONINE-PROTEIN KINASE-RELATED"/>
    <property type="match status" value="1"/>
</dbReference>
<reference evidence="25" key="1">
    <citation type="submission" date="2023-07" db="EMBL/GenBank/DDBJ databases">
        <title>draft genome sequence of fig (Ficus carica).</title>
        <authorList>
            <person name="Takahashi T."/>
            <person name="Nishimura K."/>
        </authorList>
    </citation>
    <scope>NUCLEOTIDE SEQUENCE</scope>
</reference>
<dbReference type="InterPro" id="IPR000719">
    <property type="entry name" value="Prot_kinase_dom"/>
</dbReference>
<comment type="catalytic activity">
    <reaction evidence="19">
        <text>L-threonyl-[protein] + ATP = O-phospho-L-threonyl-[protein] + ADP + H(+)</text>
        <dbReference type="Rhea" id="RHEA:46608"/>
        <dbReference type="Rhea" id="RHEA-COMP:11060"/>
        <dbReference type="Rhea" id="RHEA-COMP:11605"/>
        <dbReference type="ChEBI" id="CHEBI:15378"/>
        <dbReference type="ChEBI" id="CHEBI:30013"/>
        <dbReference type="ChEBI" id="CHEBI:30616"/>
        <dbReference type="ChEBI" id="CHEBI:61977"/>
        <dbReference type="ChEBI" id="CHEBI:456216"/>
        <dbReference type="EC" id="2.7.11.1"/>
    </reaction>
</comment>
<dbReference type="GO" id="GO:0033612">
    <property type="term" value="F:receptor serine/threonine kinase binding"/>
    <property type="evidence" value="ECO:0007669"/>
    <property type="project" value="TreeGrafter"/>
</dbReference>
<evidence type="ECO:0000256" key="9">
    <source>
        <dbReference type="ARBA" id="ARBA00022692"/>
    </source>
</evidence>
<dbReference type="SMART" id="SM00369">
    <property type="entry name" value="LRR_TYP"/>
    <property type="match status" value="6"/>
</dbReference>
<evidence type="ECO:0000256" key="3">
    <source>
        <dbReference type="ARBA" id="ARBA00012513"/>
    </source>
</evidence>
<dbReference type="FunFam" id="3.80.10.10:FF:000077">
    <property type="entry name" value="LRR receptor-like serine/threonine-protein kinase ERL1"/>
    <property type="match status" value="1"/>
</dbReference>
<feature type="transmembrane region" description="Helical" evidence="22">
    <location>
        <begin position="632"/>
        <end position="655"/>
    </location>
</feature>
<keyword evidence="17" id="KW-0675">Receptor</keyword>
<evidence type="ECO:0000256" key="19">
    <source>
        <dbReference type="ARBA" id="ARBA00047899"/>
    </source>
</evidence>
<organism evidence="25 26">
    <name type="scientific">Ficus carica</name>
    <name type="common">Common fig</name>
    <dbReference type="NCBI Taxonomy" id="3494"/>
    <lineage>
        <taxon>Eukaryota</taxon>
        <taxon>Viridiplantae</taxon>
        <taxon>Streptophyta</taxon>
        <taxon>Embryophyta</taxon>
        <taxon>Tracheophyta</taxon>
        <taxon>Spermatophyta</taxon>
        <taxon>Magnoliopsida</taxon>
        <taxon>eudicotyledons</taxon>
        <taxon>Gunneridae</taxon>
        <taxon>Pentapetalae</taxon>
        <taxon>rosids</taxon>
        <taxon>fabids</taxon>
        <taxon>Rosales</taxon>
        <taxon>Moraceae</taxon>
        <taxon>Ficeae</taxon>
        <taxon>Ficus</taxon>
    </lineage>
</organism>
<feature type="chain" id="PRO_5041729887" description="non-specific serine/threonine protein kinase" evidence="23">
    <location>
        <begin position="29"/>
        <end position="1006"/>
    </location>
</feature>
<evidence type="ECO:0000256" key="2">
    <source>
        <dbReference type="ARBA" id="ARBA00008684"/>
    </source>
</evidence>
<dbReference type="Pfam" id="PF08263">
    <property type="entry name" value="LRRNT_2"/>
    <property type="match status" value="1"/>
</dbReference>
<keyword evidence="6" id="KW-0597">Phosphoprotein</keyword>
<dbReference type="SUPFAM" id="SSF56112">
    <property type="entry name" value="Protein kinase-like (PK-like)"/>
    <property type="match status" value="1"/>
</dbReference>